<dbReference type="Gene3D" id="3.40.50.1220">
    <property type="entry name" value="TPP-binding domain"/>
    <property type="match status" value="1"/>
</dbReference>
<dbReference type="InterPro" id="IPR029061">
    <property type="entry name" value="THDP-binding"/>
</dbReference>
<dbReference type="Gene3D" id="3.40.50.970">
    <property type="match status" value="2"/>
</dbReference>
<evidence type="ECO:0000256" key="9">
    <source>
        <dbReference type="ARBA" id="ARBA00022723"/>
    </source>
</evidence>
<evidence type="ECO:0000256" key="7">
    <source>
        <dbReference type="ARBA" id="ARBA00022605"/>
    </source>
</evidence>
<dbReference type="InterPro" id="IPR000399">
    <property type="entry name" value="TPP-bd_CS"/>
</dbReference>
<dbReference type="GO" id="GO:0000287">
    <property type="term" value="F:magnesium ion binding"/>
    <property type="evidence" value="ECO:0007669"/>
    <property type="project" value="InterPro"/>
</dbReference>
<evidence type="ECO:0000256" key="10">
    <source>
        <dbReference type="ARBA" id="ARBA00022842"/>
    </source>
</evidence>
<dbReference type="PANTHER" id="PTHR18968">
    <property type="entry name" value="THIAMINE PYROPHOSPHATE ENZYMES"/>
    <property type="match status" value="1"/>
</dbReference>
<dbReference type="GO" id="GO:0009099">
    <property type="term" value="P:L-valine biosynthetic process"/>
    <property type="evidence" value="ECO:0007669"/>
    <property type="project" value="UniProtKB-UniPathway"/>
</dbReference>
<keyword evidence="11 13" id="KW-0786">Thiamine pyrophosphate</keyword>
<evidence type="ECO:0000256" key="2">
    <source>
        <dbReference type="ARBA" id="ARBA00001964"/>
    </source>
</evidence>
<comment type="caution">
    <text evidence="17">The sequence shown here is derived from an EMBL/GenBank/DDBJ whole genome shotgun (WGS) entry which is preliminary data.</text>
</comment>
<protein>
    <recommendedName>
        <fullName evidence="6">acetolactate synthase</fullName>
        <ecNumber evidence="6">2.2.1.6</ecNumber>
    </recommendedName>
</protein>
<evidence type="ECO:0000256" key="1">
    <source>
        <dbReference type="ARBA" id="ARBA00001946"/>
    </source>
</evidence>
<evidence type="ECO:0000259" key="16">
    <source>
        <dbReference type="Pfam" id="PF02776"/>
    </source>
</evidence>
<dbReference type="GO" id="GO:0050660">
    <property type="term" value="F:flavin adenine dinucleotide binding"/>
    <property type="evidence" value="ECO:0007669"/>
    <property type="project" value="InterPro"/>
</dbReference>
<dbReference type="UniPathway" id="UPA00049">
    <property type="reaction ID" value="UER00059"/>
</dbReference>
<evidence type="ECO:0000259" key="14">
    <source>
        <dbReference type="Pfam" id="PF00205"/>
    </source>
</evidence>
<keyword evidence="9" id="KW-0479">Metal-binding</keyword>
<evidence type="ECO:0000259" key="15">
    <source>
        <dbReference type="Pfam" id="PF02775"/>
    </source>
</evidence>
<gene>
    <name evidence="17" type="ORF">LCGC14_1155750</name>
</gene>
<comment type="cofactor">
    <cofactor evidence="1">
        <name>Mg(2+)</name>
        <dbReference type="ChEBI" id="CHEBI:18420"/>
    </cofactor>
</comment>
<feature type="non-terminal residue" evidence="17">
    <location>
        <position position="1"/>
    </location>
</feature>
<keyword evidence="8" id="KW-0808">Transferase</keyword>
<dbReference type="InterPro" id="IPR012846">
    <property type="entry name" value="Acetolactate_synth_lsu"/>
</dbReference>
<evidence type="ECO:0000256" key="4">
    <source>
        <dbReference type="ARBA" id="ARBA00005025"/>
    </source>
</evidence>
<dbReference type="Pfam" id="PF00205">
    <property type="entry name" value="TPP_enzyme_M"/>
    <property type="match status" value="1"/>
</dbReference>
<comment type="cofactor">
    <cofactor evidence="2">
        <name>thiamine diphosphate</name>
        <dbReference type="ChEBI" id="CHEBI:58937"/>
    </cofactor>
</comment>
<proteinExistence type="inferred from homology"/>
<dbReference type="EC" id="2.2.1.6" evidence="6"/>
<dbReference type="GO" id="GO:0005948">
    <property type="term" value="C:acetolactate synthase complex"/>
    <property type="evidence" value="ECO:0007669"/>
    <property type="project" value="TreeGrafter"/>
</dbReference>
<dbReference type="CDD" id="cd02015">
    <property type="entry name" value="TPP_AHAS"/>
    <property type="match status" value="1"/>
</dbReference>
<keyword evidence="7" id="KW-0028">Amino-acid biosynthesis</keyword>
<dbReference type="FunFam" id="3.40.50.970:FF:000007">
    <property type="entry name" value="Acetolactate synthase"/>
    <property type="match status" value="1"/>
</dbReference>
<dbReference type="InterPro" id="IPR029035">
    <property type="entry name" value="DHS-like_NAD/FAD-binding_dom"/>
</dbReference>
<dbReference type="InterPro" id="IPR039368">
    <property type="entry name" value="AHAS_TPP"/>
</dbReference>
<dbReference type="PROSITE" id="PS00187">
    <property type="entry name" value="TPP_ENZYMES"/>
    <property type="match status" value="1"/>
</dbReference>
<dbReference type="InterPro" id="IPR012000">
    <property type="entry name" value="Thiamin_PyroP_enz_cen_dom"/>
</dbReference>
<dbReference type="Pfam" id="PF02776">
    <property type="entry name" value="TPP_enzyme_N"/>
    <property type="match status" value="1"/>
</dbReference>
<dbReference type="GO" id="GO:0009097">
    <property type="term" value="P:isoleucine biosynthetic process"/>
    <property type="evidence" value="ECO:0007669"/>
    <property type="project" value="UniProtKB-UniPathway"/>
</dbReference>
<evidence type="ECO:0000256" key="6">
    <source>
        <dbReference type="ARBA" id="ARBA00013145"/>
    </source>
</evidence>
<reference evidence="17" key="1">
    <citation type="journal article" date="2015" name="Nature">
        <title>Complex archaea that bridge the gap between prokaryotes and eukaryotes.</title>
        <authorList>
            <person name="Spang A."/>
            <person name="Saw J.H."/>
            <person name="Jorgensen S.L."/>
            <person name="Zaremba-Niedzwiedzka K."/>
            <person name="Martijn J."/>
            <person name="Lind A.E."/>
            <person name="van Eijk R."/>
            <person name="Schleper C."/>
            <person name="Guy L."/>
            <person name="Ettema T.J."/>
        </authorList>
    </citation>
    <scope>NUCLEOTIDE SEQUENCE</scope>
</reference>
<comment type="similarity">
    <text evidence="5 13">Belongs to the TPP enzyme family.</text>
</comment>
<evidence type="ECO:0000256" key="3">
    <source>
        <dbReference type="ARBA" id="ARBA00004974"/>
    </source>
</evidence>
<organism evidence="17">
    <name type="scientific">marine sediment metagenome</name>
    <dbReference type="NCBI Taxonomy" id="412755"/>
    <lineage>
        <taxon>unclassified sequences</taxon>
        <taxon>metagenomes</taxon>
        <taxon>ecological metagenomes</taxon>
    </lineage>
</organism>
<evidence type="ECO:0000256" key="8">
    <source>
        <dbReference type="ARBA" id="ARBA00022679"/>
    </source>
</evidence>
<sequence length="515" mass="56207">VGVCLATSGPGATNLVTGIANAYMDSIPIVALTGQVNSSVIGTDAFQEADITGITMPIVKHNYLVKDVKDLPAIVKEAFYLASTGRPGPVLIDIPKDISLAKIDYKHPKQIELPGYKPTIKANQKQIKKAAKSILESKKPIIYAGGGVISSNAASELKALAELVDIPVTTTLLGLGAIKGDHRLNLGMLGMHGSRYTNYAVTETDLIIALGVRFDDRVTGKLEEFGKGAKIIHADIDPAEIGKNIEAKIPIVGNAKNVIKALVEELKKHKIIKKKEWLSEIDNWKKHHPLTYEKSEKILKPEYVVEQISDITKKKNTIMATGVGQNQMWAAQYYKPQRPRTFLSSGGLGTMGFGLPAALGAQAGKPDDLVFVIDGDGSFQMVSQELATIKVNNLPVKIAILNNSYLGMVRQWQQIFHNRRYSYSCLQADHTCDERCSDPNAKCPPYVPDFVKLANAYGIKGIRIKKPKDVRPAIETAIETDGPVLMEFIVAKEENVFPMVAPGSAINQMIDREDV</sequence>
<comment type="pathway">
    <text evidence="3">Amino-acid biosynthesis; L-isoleucine biosynthesis; L-isoleucine from 2-oxobutanoate: step 1/4.</text>
</comment>
<accession>A0A0F9MHA6</accession>
<dbReference type="InterPro" id="IPR012001">
    <property type="entry name" value="Thiamin_PyroP_enz_TPP-bd_dom"/>
</dbReference>
<evidence type="ECO:0000256" key="11">
    <source>
        <dbReference type="ARBA" id="ARBA00023052"/>
    </source>
</evidence>
<dbReference type="InterPro" id="IPR045229">
    <property type="entry name" value="TPP_enz"/>
</dbReference>
<feature type="domain" description="Thiamine pyrophosphate enzyme N-terminal TPP-binding" evidence="16">
    <location>
        <begin position="1"/>
        <end position="52"/>
    </location>
</feature>
<dbReference type="PANTHER" id="PTHR18968:SF13">
    <property type="entry name" value="ACETOLACTATE SYNTHASE CATALYTIC SUBUNIT, MITOCHONDRIAL"/>
    <property type="match status" value="1"/>
</dbReference>
<dbReference type="SUPFAM" id="SSF52467">
    <property type="entry name" value="DHS-like NAD/FAD-binding domain"/>
    <property type="match status" value="1"/>
</dbReference>
<keyword evidence="12" id="KW-0100">Branched-chain amino acid biosynthesis</keyword>
<dbReference type="AlphaFoldDB" id="A0A0F9MHA6"/>
<dbReference type="NCBIfam" id="TIGR00118">
    <property type="entry name" value="acolac_lg"/>
    <property type="match status" value="1"/>
</dbReference>
<name>A0A0F9MHA6_9ZZZZ</name>
<dbReference type="GO" id="GO:0003984">
    <property type="term" value="F:acetolactate synthase activity"/>
    <property type="evidence" value="ECO:0007669"/>
    <property type="project" value="UniProtKB-EC"/>
</dbReference>
<comment type="pathway">
    <text evidence="4">Amino-acid biosynthesis; L-valine biosynthesis; L-valine from pyruvate: step 1/4.</text>
</comment>
<dbReference type="Pfam" id="PF02775">
    <property type="entry name" value="TPP_enzyme_C"/>
    <property type="match status" value="1"/>
</dbReference>
<evidence type="ECO:0000256" key="12">
    <source>
        <dbReference type="ARBA" id="ARBA00023304"/>
    </source>
</evidence>
<dbReference type="InterPro" id="IPR011766">
    <property type="entry name" value="TPP_enzyme_TPP-bd"/>
</dbReference>
<dbReference type="SUPFAM" id="SSF52518">
    <property type="entry name" value="Thiamin diphosphate-binding fold (THDP-binding)"/>
    <property type="match status" value="2"/>
</dbReference>
<dbReference type="CDD" id="cd07035">
    <property type="entry name" value="TPP_PYR_POX_like"/>
    <property type="match status" value="1"/>
</dbReference>
<evidence type="ECO:0000256" key="13">
    <source>
        <dbReference type="RuleBase" id="RU362132"/>
    </source>
</evidence>
<feature type="domain" description="Thiamine pyrophosphate enzyme TPP-binding" evidence="15">
    <location>
        <begin position="322"/>
        <end position="487"/>
    </location>
</feature>
<evidence type="ECO:0000313" key="17">
    <source>
        <dbReference type="EMBL" id="KKM98656.1"/>
    </source>
</evidence>
<evidence type="ECO:0000256" key="5">
    <source>
        <dbReference type="ARBA" id="ARBA00007812"/>
    </source>
</evidence>
<dbReference type="FunFam" id="3.40.50.1220:FF:000008">
    <property type="entry name" value="Acetolactate synthase"/>
    <property type="match status" value="1"/>
</dbReference>
<feature type="domain" description="Thiamine pyrophosphate enzyme central" evidence="14">
    <location>
        <begin position="127"/>
        <end position="262"/>
    </location>
</feature>
<dbReference type="UniPathway" id="UPA00047">
    <property type="reaction ID" value="UER00055"/>
</dbReference>
<dbReference type="GO" id="GO:0030976">
    <property type="term" value="F:thiamine pyrophosphate binding"/>
    <property type="evidence" value="ECO:0007669"/>
    <property type="project" value="InterPro"/>
</dbReference>
<keyword evidence="10" id="KW-0460">Magnesium</keyword>
<dbReference type="EMBL" id="LAZR01005593">
    <property type="protein sequence ID" value="KKM98656.1"/>
    <property type="molecule type" value="Genomic_DNA"/>
</dbReference>